<dbReference type="Proteomes" id="UP000256328">
    <property type="component" value="Unassembled WGS sequence"/>
</dbReference>
<accession>A0A3D8QDX1</accession>
<dbReference type="AlphaFoldDB" id="A0A3D8QDX1"/>
<evidence type="ECO:0000313" key="3">
    <source>
        <dbReference type="Proteomes" id="UP000256328"/>
    </source>
</evidence>
<keyword evidence="3" id="KW-1185">Reference proteome</keyword>
<dbReference type="InterPro" id="IPR056196">
    <property type="entry name" value="Mmc1_C"/>
</dbReference>
<organism evidence="2 3">
    <name type="scientific">Coleophoma crateriformis</name>
    <dbReference type="NCBI Taxonomy" id="565419"/>
    <lineage>
        <taxon>Eukaryota</taxon>
        <taxon>Fungi</taxon>
        <taxon>Dikarya</taxon>
        <taxon>Ascomycota</taxon>
        <taxon>Pezizomycotina</taxon>
        <taxon>Leotiomycetes</taxon>
        <taxon>Helotiales</taxon>
        <taxon>Dermateaceae</taxon>
        <taxon>Coleophoma</taxon>
    </lineage>
</organism>
<dbReference type="Pfam" id="PF23868">
    <property type="entry name" value="Mmc1_C"/>
    <property type="match status" value="1"/>
</dbReference>
<name>A0A3D8QDX1_9HELO</name>
<comment type="caution">
    <text evidence="2">The sequence shown here is derived from an EMBL/GenBank/DDBJ whole genome shotgun (WGS) entry which is preliminary data.</text>
</comment>
<feature type="domain" description="Mmc1 C-terminal" evidence="1">
    <location>
        <begin position="393"/>
        <end position="613"/>
    </location>
</feature>
<dbReference type="EMBL" id="PDLN01000019">
    <property type="protein sequence ID" value="RDW60036.1"/>
    <property type="molecule type" value="Genomic_DNA"/>
</dbReference>
<evidence type="ECO:0000313" key="2">
    <source>
        <dbReference type="EMBL" id="RDW60036.1"/>
    </source>
</evidence>
<sequence length="658" mass="72219">MPPRISRLPVGLAVISKSSTVTRCHQICAFCSASPTQTRRRYRRPRLPSSPASYQSRYASDGAIAAVASQTRSLSPEEARTELRNALLDVQKHAGSYVNISRLQLALRGLEQPMGEETIRVAILAIPDGGKSLQKAKELLRLVAADPLNGEEEWERTLVDEGEDGRPVLLKVGPEGTDEQGSRLVQQLNIKSPMLNGHRLELLVLEMDPPSITSGATEADLKDAVLVPTMEIPTSSTGRYTPVTTPVHKALIVGDGILGASRILSLPVIMDASDPDITWATMDLEVKSQDASSSLPFKSIDISLGNAALNLFRQSVGNALKYEQDWFSSRMPEIIEWIKLGSAPVDGATKDSLRRLITSLLDNTLLQIENEKSQRLSAVLAEKITSDDLNALKAALASWAERAHTELRDELDIAFAGRRWRKLGWWKLFWRVDDVSMIASDILGRRFLTDAEKEVIFVSGRLFESGIQDNSLGQAGDPNWAFKHEAKKFEEKLGVAAPDAQLKNILARPEDTAVITISPRPWPLQIPIARGFLLAETVPALQALAQKLVLQTLSTSALASAFSGLIYVSTLSTSMYEAGAVAAFGIVWSLRRMQTKWEAARKFWEGEVREEGRKAVRSTESELGLILKPANRPIEGAAELEKAADVVYKAQTAFESSK</sequence>
<protein>
    <recommendedName>
        <fullName evidence="1">Mmc1 C-terminal domain-containing protein</fullName>
    </recommendedName>
</protein>
<gene>
    <name evidence="2" type="ORF">BP5796_11642</name>
</gene>
<proteinExistence type="predicted"/>
<dbReference type="PANTHER" id="PTHR38644:SF1">
    <property type="entry name" value="EXPRESSED PROTEIN"/>
    <property type="match status" value="1"/>
</dbReference>
<dbReference type="Pfam" id="PF23867">
    <property type="entry name" value="Mmc1_N"/>
    <property type="match status" value="1"/>
</dbReference>
<dbReference type="PANTHER" id="PTHR38644">
    <property type="entry name" value="EXPRESSED PROTEIN"/>
    <property type="match status" value="1"/>
</dbReference>
<evidence type="ECO:0000259" key="1">
    <source>
        <dbReference type="Pfam" id="PF23868"/>
    </source>
</evidence>
<dbReference type="OrthoDB" id="5319015at2759"/>
<reference evidence="2 3" key="1">
    <citation type="journal article" date="2018" name="IMA Fungus">
        <title>IMA Genome-F 9: Draft genome sequence of Annulohypoxylon stygium, Aspergillus mulundensis, Berkeleyomyces basicola (syn. Thielaviopsis basicola), Ceratocystis smalleyi, two Cercospora beticola strains, Coleophoma cylindrospora, Fusarium fracticaudum, Phialophora cf. hyalina, and Morchella septimelata.</title>
        <authorList>
            <person name="Wingfield B.D."/>
            <person name="Bills G.F."/>
            <person name="Dong Y."/>
            <person name="Huang W."/>
            <person name="Nel W.J."/>
            <person name="Swalarsk-Parry B.S."/>
            <person name="Vaghefi N."/>
            <person name="Wilken P.M."/>
            <person name="An Z."/>
            <person name="de Beer Z.W."/>
            <person name="De Vos L."/>
            <person name="Chen L."/>
            <person name="Duong T.A."/>
            <person name="Gao Y."/>
            <person name="Hammerbacher A."/>
            <person name="Kikkert J.R."/>
            <person name="Li Y."/>
            <person name="Li H."/>
            <person name="Li K."/>
            <person name="Li Q."/>
            <person name="Liu X."/>
            <person name="Ma X."/>
            <person name="Naidoo K."/>
            <person name="Pethybridge S.J."/>
            <person name="Sun J."/>
            <person name="Steenkamp E.T."/>
            <person name="van der Nest M.A."/>
            <person name="van Wyk S."/>
            <person name="Wingfield M.J."/>
            <person name="Xiong C."/>
            <person name="Yue Q."/>
            <person name="Zhang X."/>
        </authorList>
    </citation>
    <scope>NUCLEOTIDE SEQUENCE [LARGE SCALE GENOMIC DNA]</scope>
    <source>
        <strain evidence="2 3">BP5796</strain>
    </source>
</reference>